<evidence type="ECO:0000313" key="4">
    <source>
        <dbReference type="Proteomes" id="UP000642284"/>
    </source>
</evidence>
<comment type="caution">
    <text evidence="3">The sequence shown here is derived from an EMBL/GenBank/DDBJ whole genome shotgun (WGS) entry which is preliminary data.</text>
</comment>
<reference evidence="3 4" key="1">
    <citation type="submission" date="2020-08" db="EMBL/GenBank/DDBJ databases">
        <title>Genemic of Streptomyces polyaspartic.</title>
        <authorList>
            <person name="Liu W."/>
        </authorList>
    </citation>
    <scope>NUCLEOTIDE SEQUENCE [LARGE SCALE GENOMIC DNA]</scope>
    <source>
        <strain evidence="3 4">TRM66268-LWL</strain>
    </source>
</reference>
<keyword evidence="2" id="KW-0732">Signal</keyword>
<gene>
    <name evidence="3" type="ORF">H9Y04_27070</name>
</gene>
<feature type="signal peptide" evidence="2">
    <location>
        <begin position="1"/>
        <end position="21"/>
    </location>
</feature>
<dbReference type="RefSeq" id="WP_187816656.1">
    <property type="nucleotide sequence ID" value="NZ_JACTVJ010000013.1"/>
</dbReference>
<feature type="chain" id="PRO_5046814763" description="Lipoprotein" evidence="2">
    <location>
        <begin position="22"/>
        <end position="249"/>
    </location>
</feature>
<evidence type="ECO:0000313" key="3">
    <source>
        <dbReference type="EMBL" id="MBC9716205.1"/>
    </source>
</evidence>
<feature type="compositionally biased region" description="Basic and acidic residues" evidence="1">
    <location>
        <begin position="30"/>
        <end position="47"/>
    </location>
</feature>
<protein>
    <recommendedName>
        <fullName evidence="5">Lipoprotein</fullName>
    </recommendedName>
</protein>
<keyword evidence="4" id="KW-1185">Reference proteome</keyword>
<sequence>MRTPLRRAAVAALACSSLLFAAACGGSADADGKSSAKQSAPEKKAPEAKPLTRGQAEEAALVLKDMPSGWSSDESMTDTEDGSTVFGLGQAAKDKKQCQPLLDQIVHHAQSPSPQATVTKSYNKSDLGPYLSHGVFSYTLEDAKEAMKNSALPTGCDSFTADFEGDKATFKFKKLDLPGVGDETLAWRLIAVDDESGVPMQFDFAAARVGSAISVTLQTSVDRKSDAPAFEEAFEKGAKRVAEAVEATK</sequence>
<dbReference type="EMBL" id="JACTVJ010000013">
    <property type="protein sequence ID" value="MBC9716205.1"/>
    <property type="molecule type" value="Genomic_DNA"/>
</dbReference>
<organism evidence="3 4">
    <name type="scientific">Streptomyces polyasparticus</name>
    <dbReference type="NCBI Taxonomy" id="2767826"/>
    <lineage>
        <taxon>Bacteria</taxon>
        <taxon>Bacillati</taxon>
        <taxon>Actinomycetota</taxon>
        <taxon>Actinomycetes</taxon>
        <taxon>Kitasatosporales</taxon>
        <taxon>Streptomycetaceae</taxon>
        <taxon>Streptomyces</taxon>
    </lineage>
</organism>
<evidence type="ECO:0008006" key="5">
    <source>
        <dbReference type="Google" id="ProtNLM"/>
    </source>
</evidence>
<evidence type="ECO:0000256" key="1">
    <source>
        <dbReference type="SAM" id="MobiDB-lite"/>
    </source>
</evidence>
<dbReference type="PROSITE" id="PS51257">
    <property type="entry name" value="PROKAR_LIPOPROTEIN"/>
    <property type="match status" value="1"/>
</dbReference>
<proteinExistence type="predicted"/>
<name>A0ABR7SL52_9ACTN</name>
<accession>A0ABR7SL52</accession>
<dbReference type="Proteomes" id="UP000642284">
    <property type="component" value="Unassembled WGS sequence"/>
</dbReference>
<feature type="region of interest" description="Disordered" evidence="1">
    <location>
        <begin position="25"/>
        <end position="58"/>
    </location>
</feature>
<evidence type="ECO:0000256" key="2">
    <source>
        <dbReference type="SAM" id="SignalP"/>
    </source>
</evidence>